<evidence type="ECO:0000256" key="1">
    <source>
        <dbReference type="ARBA" id="ARBA00004177"/>
    </source>
</evidence>
<dbReference type="VEuPathDB" id="TriTrypDB:TcIL3000.11.2040"/>
<evidence type="ECO:0000256" key="2">
    <source>
        <dbReference type="ARBA" id="ARBA00004496"/>
    </source>
</evidence>
<dbReference type="PROSITE" id="PS51180">
    <property type="entry name" value="BRO1"/>
    <property type="match status" value="1"/>
</dbReference>
<evidence type="ECO:0000256" key="6">
    <source>
        <dbReference type="SAM" id="MobiDB-lite"/>
    </source>
</evidence>
<dbReference type="GO" id="GO:0005768">
    <property type="term" value="C:endosome"/>
    <property type="evidence" value="ECO:0007669"/>
    <property type="project" value="UniProtKB-SubCell"/>
</dbReference>
<evidence type="ECO:0000256" key="3">
    <source>
        <dbReference type="ARBA" id="ARBA00022490"/>
    </source>
</evidence>
<feature type="coiled-coil region" evidence="5">
    <location>
        <begin position="653"/>
        <end position="683"/>
    </location>
</feature>
<name>G0UZJ7_TRYCI</name>
<feature type="region of interest" description="Disordered" evidence="6">
    <location>
        <begin position="805"/>
        <end position="863"/>
    </location>
</feature>
<feature type="domain" description="BRO1" evidence="7">
    <location>
        <begin position="10"/>
        <end position="384"/>
    </location>
</feature>
<dbReference type="EMBL" id="HE575324">
    <property type="protein sequence ID" value="CCC94816.1"/>
    <property type="molecule type" value="Genomic_DNA"/>
</dbReference>
<dbReference type="GO" id="GO:0043328">
    <property type="term" value="P:protein transport to vacuole involved in ubiquitin-dependent protein catabolic process via the multivesicular body sorting pathway"/>
    <property type="evidence" value="ECO:0007669"/>
    <property type="project" value="TreeGrafter"/>
</dbReference>
<dbReference type="Pfam" id="PF13949">
    <property type="entry name" value="ALIX_LYPXL_bnd"/>
    <property type="match status" value="1"/>
</dbReference>
<protein>
    <recommendedName>
        <fullName evidence="7">BRO1 domain-containing protein</fullName>
    </recommendedName>
</protein>
<dbReference type="AlphaFoldDB" id="G0UZJ7"/>
<dbReference type="Pfam" id="PF03097">
    <property type="entry name" value="BRO1"/>
    <property type="match status" value="1"/>
</dbReference>
<keyword evidence="3" id="KW-0963">Cytoplasm</keyword>
<evidence type="ECO:0000313" key="8">
    <source>
        <dbReference type="EMBL" id="CCC94816.1"/>
    </source>
</evidence>
<gene>
    <name evidence="8" type="ORF">TCIL3000_11_2040</name>
</gene>
<reference evidence="8" key="1">
    <citation type="journal article" date="2012" name="Proc. Natl. Acad. Sci. U.S.A.">
        <title>Antigenic diversity is generated by distinct evolutionary mechanisms in African trypanosome species.</title>
        <authorList>
            <person name="Jackson A.P."/>
            <person name="Berry A."/>
            <person name="Aslett M."/>
            <person name="Allison H.C."/>
            <person name="Burton P."/>
            <person name="Vavrova-Anderson J."/>
            <person name="Brown R."/>
            <person name="Browne H."/>
            <person name="Corton N."/>
            <person name="Hauser H."/>
            <person name="Gamble J."/>
            <person name="Gilderthorp R."/>
            <person name="Marcello L."/>
            <person name="McQuillan J."/>
            <person name="Otto T.D."/>
            <person name="Quail M.A."/>
            <person name="Sanders M.J."/>
            <person name="van Tonder A."/>
            <person name="Ginger M.L."/>
            <person name="Field M.C."/>
            <person name="Barry J.D."/>
            <person name="Hertz-Fowler C."/>
            <person name="Berriman M."/>
        </authorList>
    </citation>
    <scope>NUCLEOTIDE SEQUENCE</scope>
    <source>
        <strain evidence="8">IL3000</strain>
    </source>
</reference>
<accession>G0UZJ7</accession>
<evidence type="ECO:0000259" key="7">
    <source>
        <dbReference type="PROSITE" id="PS51180"/>
    </source>
</evidence>
<evidence type="ECO:0000256" key="4">
    <source>
        <dbReference type="ARBA" id="ARBA00022753"/>
    </source>
</evidence>
<comment type="subcellular location">
    <subcellularLocation>
        <location evidence="2">Cytoplasm</location>
    </subcellularLocation>
    <subcellularLocation>
        <location evidence="1">Endosome</location>
    </subcellularLocation>
</comment>
<keyword evidence="4" id="KW-0967">Endosome</keyword>
<dbReference type="Gene3D" id="1.25.40.280">
    <property type="entry name" value="alix/aip1 like domains"/>
    <property type="match status" value="1"/>
</dbReference>
<dbReference type="PANTHER" id="PTHR23030:SF30">
    <property type="entry name" value="TYROSINE-PROTEIN PHOSPHATASE NON-RECEPTOR TYPE 23"/>
    <property type="match status" value="1"/>
</dbReference>
<dbReference type="PANTHER" id="PTHR23030">
    <property type="entry name" value="PCD6 INTERACTING PROTEIN-RELATED"/>
    <property type="match status" value="1"/>
</dbReference>
<feature type="coiled-coil region" evidence="5">
    <location>
        <begin position="758"/>
        <end position="791"/>
    </location>
</feature>
<dbReference type="InterPro" id="IPR004328">
    <property type="entry name" value="BRO1_dom"/>
</dbReference>
<dbReference type="CDD" id="cd09034">
    <property type="entry name" value="BRO1_Alix_like"/>
    <property type="match status" value="1"/>
</dbReference>
<keyword evidence="5" id="KW-0175">Coiled coil</keyword>
<dbReference type="InterPro" id="IPR025304">
    <property type="entry name" value="ALIX_V_dom"/>
</dbReference>
<sequence>MTLFEHLPDPFLLLPFRRGGSASVDWTVCKTYIANNYSSSYTSSLESALQQMNLLRSAIVQVCVADGEVSPTESFIDGKLIPYCKLVAKAQAHIPLFGGYVDDHLKFFWHDSFDDSEKYESENANLELLSCVYNLAVSWSHVAVTLASDGITEKIKEAFRAFQNAAGYFDMTEKLLCRLPPELAKSDLTTESLGMLRQICLTMAHHCAYLKAEVDMKDNHAMLSKIAREGGKMYESSCAALKENVWYIGSGRGGLAKLFEQVFRTLSCVFNARAHLHTAALHENTGEQGVVLAHFDQALRYLGQVETLQTTELRSWISSIISNVNKASDRAVSVNNSVYFCRVPAEVETPGGLPRPLGKPTACEDFTVFESTRESDPFFGVVPAHIVAIAAEWRTQQRSLVAACSSSSKSCRKKAAELLSQLNVNDIINVVTGETQTRGRVPTTLRNRIQSVKKGADGQELKVMDTLVRMVKRCNNVYVALQETIQEVNNELERESQHYLEGVKTYGEKLWRDAVHPAHETQSCYSIQAALDRHQRDLERLFTQPFTHAKSKLDSNLQYLGRLDWPMEELDALMPFTKEADAHEHNEKILESVELLKKLLSRKQATEDGQNALLQKLEVLLESDSITHNLSAVEEAHYIVIKGRESQKIGDVIAQVNSAVREEEELLRELEELVSRLAILRSSDPIFEDMQKVCNKLEGACTTYTELYKELSTIAAEGATILELFRKLLEGTKSFVMQRKLEVENAKQMLDRQITFKMAEMEERKQNMKALEDSKRRQEELQKQMELLERQMDPRRSERIAEVLRRQREAVSDSSDPAVQAQGGRENCDAPPSYDALMSGAHPPTSAPLPPQQQGNAPYNPFH</sequence>
<proteinExistence type="predicted"/>
<dbReference type="InterPro" id="IPR038499">
    <property type="entry name" value="BRO1_sf"/>
</dbReference>
<evidence type="ECO:0000256" key="5">
    <source>
        <dbReference type="SAM" id="Coils"/>
    </source>
</evidence>
<feature type="coiled-coil region" evidence="5">
    <location>
        <begin position="471"/>
        <end position="498"/>
    </location>
</feature>
<organism evidence="8">
    <name type="scientific">Trypanosoma congolense (strain IL3000)</name>
    <dbReference type="NCBI Taxonomy" id="1068625"/>
    <lineage>
        <taxon>Eukaryota</taxon>
        <taxon>Discoba</taxon>
        <taxon>Euglenozoa</taxon>
        <taxon>Kinetoplastea</taxon>
        <taxon>Metakinetoplastina</taxon>
        <taxon>Trypanosomatida</taxon>
        <taxon>Trypanosomatidae</taxon>
        <taxon>Trypanosoma</taxon>
        <taxon>Nannomonas</taxon>
    </lineage>
</organism>
<dbReference type="SMART" id="SM01041">
    <property type="entry name" value="BRO1"/>
    <property type="match status" value="1"/>
</dbReference>